<keyword evidence="2" id="KW-1185">Reference proteome</keyword>
<reference evidence="1" key="1">
    <citation type="submission" date="2019-09" db="EMBL/GenBank/DDBJ databases">
        <authorList>
            <person name="Rodrigo-Torres L."/>
            <person name="Arahal R. D."/>
            <person name="Lucena T."/>
        </authorList>
    </citation>
    <scope>NUCLEOTIDE SEQUENCE</scope>
    <source>
        <strain evidence="1">ISS653</strain>
    </source>
</reference>
<dbReference type="EMBL" id="CABVMM010000003">
    <property type="protein sequence ID" value="VVU99699.1"/>
    <property type="molecule type" value="Genomic_DNA"/>
</dbReference>
<dbReference type="Proteomes" id="UP000356253">
    <property type="component" value="Unassembled WGS sequence"/>
</dbReference>
<accession>A0AC61Y5G8</accession>
<comment type="caution">
    <text evidence="1">The sequence shown here is derived from an EMBL/GenBank/DDBJ whole genome shotgun (WGS) entry which is preliminary data.</text>
</comment>
<proteinExistence type="predicted"/>
<evidence type="ECO:0000313" key="2">
    <source>
        <dbReference type="Proteomes" id="UP000356253"/>
    </source>
</evidence>
<name>A0AC61Y5G8_9FLAO</name>
<protein>
    <submittedName>
        <fullName evidence="1">Uncharacterized protein</fullName>
    </submittedName>
</protein>
<organism evidence="1 2">
    <name type="scientific">Mesonia oceanica</name>
    <dbReference type="NCBI Taxonomy" id="2687242"/>
    <lineage>
        <taxon>Bacteria</taxon>
        <taxon>Pseudomonadati</taxon>
        <taxon>Bacteroidota</taxon>
        <taxon>Flavobacteriia</taxon>
        <taxon>Flavobacteriales</taxon>
        <taxon>Flavobacteriaceae</taxon>
        <taxon>Mesonia</taxon>
    </lineage>
</organism>
<gene>
    <name evidence="1" type="ORF">FVB9532_00955</name>
</gene>
<evidence type="ECO:0000313" key="1">
    <source>
        <dbReference type="EMBL" id="VVU99699.1"/>
    </source>
</evidence>
<sequence>MKNLLVLIFIIFACYSCQETTQTKFEIDGVSLVSPKGWKITDEENLDDQGYYLSIEKEGLNSSGLITLSWINSELDLNDWINIHKDEMKNNIVYENANLIFGEESKNKFNDLNTTSIKFTVSLLGLKHEGIIHFFHEKEKTFSIFMQEAIEDKVKNKDGFEFIEKSFKVE</sequence>